<dbReference type="Proteomes" id="UP000276133">
    <property type="component" value="Unassembled WGS sequence"/>
</dbReference>
<comment type="caution">
    <text evidence="1">The sequence shown here is derived from an EMBL/GenBank/DDBJ whole genome shotgun (WGS) entry which is preliminary data.</text>
</comment>
<name>A0A3M7QGB5_BRAPC</name>
<protein>
    <submittedName>
        <fullName evidence="1">Uncharacterized protein</fullName>
    </submittedName>
</protein>
<accession>A0A3M7QGB5</accession>
<evidence type="ECO:0000313" key="1">
    <source>
        <dbReference type="EMBL" id="RNA10293.1"/>
    </source>
</evidence>
<evidence type="ECO:0000313" key="2">
    <source>
        <dbReference type="Proteomes" id="UP000276133"/>
    </source>
</evidence>
<gene>
    <name evidence="1" type="ORF">BpHYR1_054037</name>
</gene>
<dbReference type="AlphaFoldDB" id="A0A3M7QGB5"/>
<dbReference type="EMBL" id="REGN01006246">
    <property type="protein sequence ID" value="RNA10293.1"/>
    <property type="molecule type" value="Genomic_DNA"/>
</dbReference>
<reference evidence="1 2" key="1">
    <citation type="journal article" date="2018" name="Sci. Rep.">
        <title>Genomic signatures of local adaptation to the degree of environmental predictability in rotifers.</title>
        <authorList>
            <person name="Franch-Gras L."/>
            <person name="Hahn C."/>
            <person name="Garcia-Roger E.M."/>
            <person name="Carmona M.J."/>
            <person name="Serra M."/>
            <person name="Gomez A."/>
        </authorList>
    </citation>
    <scope>NUCLEOTIDE SEQUENCE [LARGE SCALE GENOMIC DNA]</scope>
    <source>
        <strain evidence="1">HYR1</strain>
    </source>
</reference>
<organism evidence="1 2">
    <name type="scientific">Brachionus plicatilis</name>
    <name type="common">Marine rotifer</name>
    <name type="synonym">Brachionus muelleri</name>
    <dbReference type="NCBI Taxonomy" id="10195"/>
    <lineage>
        <taxon>Eukaryota</taxon>
        <taxon>Metazoa</taxon>
        <taxon>Spiralia</taxon>
        <taxon>Gnathifera</taxon>
        <taxon>Rotifera</taxon>
        <taxon>Eurotatoria</taxon>
        <taxon>Monogononta</taxon>
        <taxon>Pseudotrocha</taxon>
        <taxon>Ploima</taxon>
        <taxon>Brachionidae</taxon>
        <taxon>Brachionus</taxon>
    </lineage>
</organism>
<keyword evidence="2" id="KW-1185">Reference proteome</keyword>
<proteinExistence type="predicted"/>
<sequence>MLTIHSSWHFSINFEDYQTSPPKNASLAKKFILKFFVSKINNKLFKSPKLKSKSLKLKLLQYSIIISLGLNEDVSHSDEPRVHPKYLK</sequence>